<dbReference type="Proteomes" id="UP000038009">
    <property type="component" value="Unassembled WGS sequence"/>
</dbReference>
<evidence type="ECO:0000313" key="3">
    <source>
        <dbReference type="EMBL" id="KPI87483.1"/>
    </source>
</evidence>
<comment type="caution">
    <text evidence="3">The sequence shown here is derived from an EMBL/GenBank/DDBJ whole genome shotgun (WGS) entry which is preliminary data.</text>
</comment>
<sequence>MQKLSAGPGYTPTKEKRSSVGATAVSVPSKATTDALASINYSAFSRGSLSAKQRRARMLKEFLSAHSTGAQHLVAECDAEHEALWSEYLLISHTRHSREIQRLVQEARQIELNYQQRLQQANDITRCAMSGIEGLLMRLTESGVGISAQTQVLSGEPDPFLATSAEGTTSAAAGEPKQEEQGTPLEEVRGVDPSAPDPHPPAFRIAEADRREFARLKEVFEHAIARNAVRKERGDLTAVSRLSSPRHPSNASASTVQSTVACPAGDAAHEADAVDIEGTTTAMRGMLSENIVSSQEHIRQVNELHYELDSIGEAFTSLMKRVEIQHQQYQAKITAQREALDAAATRTKLADDVLRDTVAQGEVEAGSAVAAVQELSLELRRRMNASEVAIQAALDTIIKKSAEVCVENDALYDYSAIKLNSENCLYAFMSTVERQVVEQINVLRQAQDTVMHLWSRLYKPTLPQQPQAPSAADKETESTGGTSALPKRKNETSTSLPPRFRELLRQSDRSSLLDLAEQLSQHSAEVATLVIRALDDQQARNALHPVEAAAAREDHLRTVATKQLLEMLDAEGYLRSNVRQTTRPLSERITHLVSQYDAYIDFNEQYARALVRQADVERRERSPSHFAFFDARTPTPHLKTAAHSTPAAPAKRVSRAAAQRASAAVSVVDTNKEASVSLPYLQLWEEKQREAHQRQRGLAATTGGLSGTDPTNAVSTGRIVNYLDRTTARASPSQQLVPSPPRASTGGPAAPTPPPSAFCTRRHTAISATALTCASSTPPPPPVPPRTGLASYVLSTYAEKDENAGHLVEPAAQSMPPGKRSTNGALLYSDGDLQFIERQREVFQQLR</sequence>
<dbReference type="OMA" id="QLMESRC"/>
<dbReference type="AlphaFoldDB" id="A0A0N1PC52"/>
<organism evidence="3 4">
    <name type="scientific">Leptomonas seymouri</name>
    <dbReference type="NCBI Taxonomy" id="5684"/>
    <lineage>
        <taxon>Eukaryota</taxon>
        <taxon>Discoba</taxon>
        <taxon>Euglenozoa</taxon>
        <taxon>Kinetoplastea</taxon>
        <taxon>Metakinetoplastina</taxon>
        <taxon>Trypanosomatida</taxon>
        <taxon>Trypanosomatidae</taxon>
        <taxon>Leishmaniinae</taxon>
        <taxon>Leptomonas</taxon>
    </lineage>
</organism>
<feature type="region of interest" description="Disordered" evidence="2">
    <location>
        <begin position="1"/>
        <end position="25"/>
    </location>
</feature>
<feature type="region of interest" description="Disordered" evidence="2">
    <location>
        <begin position="461"/>
        <end position="499"/>
    </location>
</feature>
<protein>
    <submittedName>
        <fullName evidence="3">Uncharacterized protein</fullName>
    </submittedName>
</protein>
<feature type="region of interest" description="Disordered" evidence="2">
    <location>
        <begin position="692"/>
        <end position="713"/>
    </location>
</feature>
<name>A0A0N1PC52_LEPSE</name>
<feature type="compositionally biased region" description="Low complexity" evidence="2">
    <location>
        <begin position="162"/>
        <end position="175"/>
    </location>
</feature>
<feature type="compositionally biased region" description="Polar residues" evidence="2">
    <location>
        <begin position="728"/>
        <end position="737"/>
    </location>
</feature>
<evidence type="ECO:0000313" key="4">
    <source>
        <dbReference type="Proteomes" id="UP000038009"/>
    </source>
</evidence>
<dbReference type="OrthoDB" id="250181at2759"/>
<gene>
    <name evidence="3" type="ORF">ABL78_3432</name>
</gene>
<accession>A0A0N1PC52</accession>
<feature type="coiled-coil region" evidence="1">
    <location>
        <begin position="93"/>
        <end position="120"/>
    </location>
</feature>
<feature type="region of interest" description="Disordered" evidence="2">
    <location>
        <begin position="156"/>
        <end position="200"/>
    </location>
</feature>
<dbReference type="VEuPathDB" id="TriTrypDB:Lsey_0086_0090"/>
<evidence type="ECO:0000256" key="2">
    <source>
        <dbReference type="SAM" id="MobiDB-lite"/>
    </source>
</evidence>
<feature type="region of interest" description="Disordered" evidence="2">
    <location>
        <begin position="727"/>
        <end position="756"/>
    </location>
</feature>
<evidence type="ECO:0000256" key="1">
    <source>
        <dbReference type="SAM" id="Coils"/>
    </source>
</evidence>
<feature type="compositionally biased region" description="Basic and acidic residues" evidence="2">
    <location>
        <begin position="176"/>
        <end position="190"/>
    </location>
</feature>
<proteinExistence type="predicted"/>
<reference evidence="3 4" key="1">
    <citation type="journal article" date="2015" name="PLoS Pathog.">
        <title>Leptomonas seymouri: Adaptations to the Dixenous Life Cycle Analyzed by Genome Sequencing, Transcriptome Profiling and Co-infection with Leishmania donovani.</title>
        <authorList>
            <person name="Kraeva N."/>
            <person name="Butenko A."/>
            <person name="Hlavacova J."/>
            <person name="Kostygov A."/>
            <person name="Myskova J."/>
            <person name="Grybchuk D."/>
            <person name="Lestinova T."/>
            <person name="Votypka J."/>
            <person name="Volf P."/>
            <person name="Opperdoes F."/>
            <person name="Flegontov P."/>
            <person name="Lukes J."/>
            <person name="Yurchenko V."/>
        </authorList>
    </citation>
    <scope>NUCLEOTIDE SEQUENCE [LARGE SCALE GENOMIC DNA]</scope>
    <source>
        <strain evidence="3 4">ATCC 30220</strain>
    </source>
</reference>
<dbReference type="EMBL" id="LJSK01000086">
    <property type="protein sequence ID" value="KPI87483.1"/>
    <property type="molecule type" value="Genomic_DNA"/>
</dbReference>
<keyword evidence="4" id="KW-1185">Reference proteome</keyword>
<keyword evidence="1" id="KW-0175">Coiled coil</keyword>